<gene>
    <name evidence="6" type="ORF">ACFPPB_13470</name>
</gene>
<dbReference type="InterPro" id="IPR036388">
    <property type="entry name" value="WH-like_DNA-bd_sf"/>
</dbReference>
<keyword evidence="4" id="KW-0804">Transcription</keyword>
<evidence type="ECO:0000256" key="3">
    <source>
        <dbReference type="ARBA" id="ARBA00023125"/>
    </source>
</evidence>
<dbReference type="InterPro" id="IPR005119">
    <property type="entry name" value="LysR_subst-bd"/>
</dbReference>
<reference evidence="7" key="1">
    <citation type="journal article" date="2019" name="Int. J. Syst. Evol. Microbiol.">
        <title>The Global Catalogue of Microorganisms (GCM) 10K type strain sequencing project: providing services to taxonomists for standard genome sequencing and annotation.</title>
        <authorList>
            <consortium name="The Broad Institute Genomics Platform"/>
            <consortium name="The Broad Institute Genome Sequencing Center for Infectious Disease"/>
            <person name="Wu L."/>
            <person name="Ma J."/>
        </authorList>
    </citation>
    <scope>NUCLEOTIDE SEQUENCE [LARGE SCALE GENOMIC DNA]</scope>
    <source>
        <strain evidence="7">CGMCC 1.13587</strain>
    </source>
</reference>
<evidence type="ECO:0000313" key="6">
    <source>
        <dbReference type="EMBL" id="MFC5582127.1"/>
    </source>
</evidence>
<dbReference type="InterPro" id="IPR036390">
    <property type="entry name" value="WH_DNA-bd_sf"/>
</dbReference>
<dbReference type="SUPFAM" id="SSF53850">
    <property type="entry name" value="Periplasmic binding protein-like II"/>
    <property type="match status" value="1"/>
</dbReference>
<dbReference type="PANTHER" id="PTHR30537:SF5">
    <property type="entry name" value="HTH-TYPE TRANSCRIPTIONAL ACTIVATOR TTDR-RELATED"/>
    <property type="match status" value="1"/>
</dbReference>
<dbReference type="Proteomes" id="UP001596111">
    <property type="component" value="Unassembled WGS sequence"/>
</dbReference>
<sequence length="306" mass="33892">MNKSFELTPTRLRELRELRGFAVAARRLNFSQAAREVGCTPSVLSRRIAALEHAVGGKLFLRSTRRMTLTARGEQLLVHCRRLEAVVTDLAADLRPQHGEPAGRLCLQMPAAYGRYRIAPLLASFMRRHPLIRVEAVYDDAFVDMVEAKIDLAVRVGKLADAQWVARRVGTMRRLLCASPEYLASGPPLADPADLKAHRCIAFSGLRTGTLWQFSQQRRRRSVRIDPVLTCNDAQAVRDAALAGVGIALQGDYMAEPLIAEGRLVEVLPDWQISASPIHLLWLPGADRTPALRHLIDDLVGALSTD</sequence>
<dbReference type="CDD" id="cd08422">
    <property type="entry name" value="PBP2_CrgA_like"/>
    <property type="match status" value="1"/>
</dbReference>
<protein>
    <submittedName>
        <fullName evidence="6">LysR substrate-binding domain-containing protein</fullName>
    </submittedName>
</protein>
<keyword evidence="2" id="KW-0805">Transcription regulation</keyword>
<dbReference type="RefSeq" id="WP_377327912.1">
    <property type="nucleotide sequence ID" value="NZ_JBHSNG010000014.1"/>
</dbReference>
<accession>A0ABW0SZ61</accession>
<dbReference type="InterPro" id="IPR058163">
    <property type="entry name" value="LysR-type_TF_proteobact-type"/>
</dbReference>
<dbReference type="PROSITE" id="PS50931">
    <property type="entry name" value="HTH_LYSR"/>
    <property type="match status" value="1"/>
</dbReference>
<comment type="similarity">
    <text evidence="1">Belongs to the LysR transcriptional regulatory family.</text>
</comment>
<evidence type="ECO:0000313" key="7">
    <source>
        <dbReference type="Proteomes" id="UP001596111"/>
    </source>
</evidence>
<evidence type="ECO:0000256" key="4">
    <source>
        <dbReference type="ARBA" id="ARBA00023163"/>
    </source>
</evidence>
<keyword evidence="7" id="KW-1185">Reference proteome</keyword>
<keyword evidence="3" id="KW-0238">DNA-binding</keyword>
<comment type="caution">
    <text evidence="6">The sequence shown here is derived from an EMBL/GenBank/DDBJ whole genome shotgun (WGS) entry which is preliminary data.</text>
</comment>
<feature type="domain" description="HTH lysR-type" evidence="5">
    <location>
        <begin position="13"/>
        <end position="70"/>
    </location>
</feature>
<evidence type="ECO:0000256" key="2">
    <source>
        <dbReference type="ARBA" id="ARBA00023015"/>
    </source>
</evidence>
<dbReference type="EMBL" id="JBHSNG010000014">
    <property type="protein sequence ID" value="MFC5582127.1"/>
    <property type="molecule type" value="Genomic_DNA"/>
</dbReference>
<proteinExistence type="inferred from homology"/>
<evidence type="ECO:0000259" key="5">
    <source>
        <dbReference type="PROSITE" id="PS50931"/>
    </source>
</evidence>
<dbReference type="PANTHER" id="PTHR30537">
    <property type="entry name" value="HTH-TYPE TRANSCRIPTIONAL REGULATOR"/>
    <property type="match status" value="1"/>
</dbReference>
<dbReference type="Pfam" id="PF00126">
    <property type="entry name" value="HTH_1"/>
    <property type="match status" value="1"/>
</dbReference>
<dbReference type="Gene3D" id="1.10.10.10">
    <property type="entry name" value="Winged helix-like DNA-binding domain superfamily/Winged helix DNA-binding domain"/>
    <property type="match status" value="1"/>
</dbReference>
<dbReference type="InterPro" id="IPR000847">
    <property type="entry name" value="LysR_HTH_N"/>
</dbReference>
<evidence type="ECO:0000256" key="1">
    <source>
        <dbReference type="ARBA" id="ARBA00009437"/>
    </source>
</evidence>
<name>A0ABW0SZ61_9GAMM</name>
<dbReference type="Gene3D" id="3.40.190.290">
    <property type="match status" value="1"/>
</dbReference>
<organism evidence="6 7">
    <name type="scientific">Rhodanobacter terrae</name>
    <dbReference type="NCBI Taxonomy" id="418647"/>
    <lineage>
        <taxon>Bacteria</taxon>
        <taxon>Pseudomonadati</taxon>
        <taxon>Pseudomonadota</taxon>
        <taxon>Gammaproteobacteria</taxon>
        <taxon>Lysobacterales</taxon>
        <taxon>Rhodanobacteraceae</taxon>
        <taxon>Rhodanobacter</taxon>
    </lineage>
</organism>
<dbReference type="Pfam" id="PF03466">
    <property type="entry name" value="LysR_substrate"/>
    <property type="match status" value="1"/>
</dbReference>
<dbReference type="SUPFAM" id="SSF46785">
    <property type="entry name" value="Winged helix' DNA-binding domain"/>
    <property type="match status" value="1"/>
</dbReference>